<evidence type="ECO:0000313" key="3">
    <source>
        <dbReference type="Proteomes" id="UP000309848"/>
    </source>
</evidence>
<evidence type="ECO:0000259" key="1">
    <source>
        <dbReference type="Pfam" id="PF11706"/>
    </source>
</evidence>
<dbReference type="EMBL" id="SRXU01000002">
    <property type="protein sequence ID" value="TGX44515.1"/>
    <property type="molecule type" value="Genomic_DNA"/>
</dbReference>
<reference evidence="2 3" key="1">
    <citation type="submission" date="2019-04" db="EMBL/GenBank/DDBJ databases">
        <title>Sphingomonas psychrotolerans sp. nov., isolated from soil in the Tianshan Mountains, Xinjiang, China.</title>
        <authorList>
            <person name="Luo Y."/>
            <person name="Sheng H."/>
        </authorList>
    </citation>
    <scope>NUCLEOTIDE SEQUENCE [LARGE SCALE GENOMIC DNA]</scope>
    <source>
        <strain evidence="2 3">KIS18-15</strain>
    </source>
</reference>
<dbReference type="PANTHER" id="PTHR35525">
    <property type="entry name" value="BLL6575 PROTEIN"/>
    <property type="match status" value="1"/>
</dbReference>
<dbReference type="OrthoDB" id="9808437at2"/>
<dbReference type="Pfam" id="PF11706">
    <property type="entry name" value="zf-CGNR"/>
    <property type="match status" value="1"/>
</dbReference>
<name>A0A4S1WPN9_9SPHN</name>
<dbReference type="SUPFAM" id="SSF160904">
    <property type="entry name" value="Jann2411-like"/>
    <property type="match status" value="1"/>
</dbReference>
<accession>A0A4S1WPN9</accession>
<dbReference type="Pfam" id="PF07336">
    <property type="entry name" value="ABATE"/>
    <property type="match status" value="1"/>
</dbReference>
<gene>
    <name evidence="2" type="ORF">E5A74_06985</name>
</gene>
<keyword evidence="3" id="KW-1185">Reference proteome</keyword>
<feature type="domain" description="Zinc finger CGNR" evidence="1">
    <location>
        <begin position="147"/>
        <end position="190"/>
    </location>
</feature>
<dbReference type="RefSeq" id="WP_135983530.1">
    <property type="nucleotide sequence ID" value="NZ_JAASQM010000002.1"/>
</dbReference>
<organism evidence="2 3">
    <name type="scientific">Sphingomonas naasensis</name>
    <dbReference type="NCBI Taxonomy" id="1344951"/>
    <lineage>
        <taxon>Bacteria</taxon>
        <taxon>Pseudomonadati</taxon>
        <taxon>Pseudomonadota</taxon>
        <taxon>Alphaproteobacteria</taxon>
        <taxon>Sphingomonadales</taxon>
        <taxon>Sphingomonadaceae</taxon>
        <taxon>Sphingomonas</taxon>
    </lineage>
</organism>
<dbReference type="PANTHER" id="PTHR35525:SF3">
    <property type="entry name" value="BLL6575 PROTEIN"/>
    <property type="match status" value="1"/>
</dbReference>
<proteinExistence type="predicted"/>
<comment type="caution">
    <text evidence="2">The sequence shown here is derived from an EMBL/GenBank/DDBJ whole genome shotgun (WGS) entry which is preliminary data.</text>
</comment>
<evidence type="ECO:0000313" key="2">
    <source>
        <dbReference type="EMBL" id="TGX44515.1"/>
    </source>
</evidence>
<sequence length="194" mass="20943">MALRDTNEGELRDGFRFRGGHVALDFTATRARRLKPDPRELLATPEDLARWLTAAGMAEALPEVSPDALMAARALREAIYALADAQIGGRAPSGDDIATLNRLAGALAAVPQLDARQKAHWHGDAAALLALLAREAVLLLGGCDRARIRQCEAEGCALLFLDTSRGGDRRWCSMKGCGNKAKVAEFRRRKRDGG</sequence>
<dbReference type="Gene3D" id="1.10.3300.10">
    <property type="entry name" value="Jann2411-like domain"/>
    <property type="match status" value="1"/>
</dbReference>
<dbReference type="AlphaFoldDB" id="A0A4S1WPN9"/>
<protein>
    <recommendedName>
        <fullName evidence="1">Zinc finger CGNR domain-containing protein</fullName>
    </recommendedName>
</protein>
<dbReference type="Proteomes" id="UP000309848">
    <property type="component" value="Unassembled WGS sequence"/>
</dbReference>
<dbReference type="InterPro" id="IPR010852">
    <property type="entry name" value="ABATE"/>
</dbReference>
<dbReference type="InterPro" id="IPR021005">
    <property type="entry name" value="Znf_CGNR"/>
</dbReference>
<dbReference type="InterPro" id="IPR023286">
    <property type="entry name" value="ABATE_dom_sf"/>
</dbReference>